<keyword evidence="1" id="KW-0472">Membrane</keyword>
<protein>
    <submittedName>
        <fullName evidence="2">Cell envelope integrity protein CreD</fullName>
    </submittedName>
</protein>
<keyword evidence="1" id="KW-1133">Transmembrane helix</keyword>
<feature type="transmembrane region" description="Helical" evidence="1">
    <location>
        <begin position="281"/>
        <end position="298"/>
    </location>
</feature>
<dbReference type="AlphaFoldDB" id="A0AA48GSY1"/>
<dbReference type="PANTHER" id="PTHR30092">
    <property type="entry name" value="INNER MEMBRANE PROTEIN CRED"/>
    <property type="match status" value="1"/>
</dbReference>
<reference evidence="3" key="1">
    <citation type="journal article" date="2023" name="Int. J. Syst. Evol. Microbiol.">
        <title>Mesoterricola silvestris gen. nov., sp. nov., Mesoterricola sediminis sp. nov., Geothrix oryzae sp. nov., Geothrix edaphica sp. nov., Geothrix rubra sp. nov., and Geothrix limicola sp. nov., six novel members of Acidobacteriota isolated from soils.</title>
        <authorList>
            <person name="Itoh H."/>
            <person name="Sugisawa Y."/>
            <person name="Mise K."/>
            <person name="Xu Z."/>
            <person name="Kuniyasu M."/>
            <person name="Ushijima N."/>
            <person name="Kawano K."/>
            <person name="Kobayashi E."/>
            <person name="Shiratori Y."/>
            <person name="Masuda Y."/>
            <person name="Senoo K."/>
        </authorList>
    </citation>
    <scope>NUCLEOTIDE SEQUENCE [LARGE SCALE GENOMIC DNA]</scope>
    <source>
        <strain evidence="3">W79</strain>
    </source>
</reference>
<keyword evidence="1" id="KW-0812">Transmembrane</keyword>
<evidence type="ECO:0000313" key="3">
    <source>
        <dbReference type="Proteomes" id="UP001238179"/>
    </source>
</evidence>
<feature type="transmembrane region" description="Helical" evidence="1">
    <location>
        <begin position="310"/>
        <end position="330"/>
    </location>
</feature>
<accession>A0AA48GSY1</accession>
<feature type="transmembrane region" description="Helical" evidence="1">
    <location>
        <begin position="365"/>
        <end position="382"/>
    </location>
</feature>
<dbReference type="Proteomes" id="UP001238179">
    <property type="component" value="Chromosome"/>
</dbReference>
<dbReference type="NCBIfam" id="NF008712">
    <property type="entry name" value="PRK11715.1-1"/>
    <property type="match status" value="1"/>
</dbReference>
<dbReference type="GO" id="GO:0005886">
    <property type="term" value="C:plasma membrane"/>
    <property type="evidence" value="ECO:0007669"/>
    <property type="project" value="TreeGrafter"/>
</dbReference>
<dbReference type="Pfam" id="PF06123">
    <property type="entry name" value="CreD"/>
    <property type="match status" value="1"/>
</dbReference>
<evidence type="ECO:0000313" key="2">
    <source>
        <dbReference type="EMBL" id="BDU73710.1"/>
    </source>
</evidence>
<dbReference type="PIRSF" id="PIRSF004548">
    <property type="entry name" value="CreD"/>
    <property type="match status" value="1"/>
</dbReference>
<keyword evidence="3" id="KW-1185">Reference proteome</keyword>
<feature type="transmembrane region" description="Helical" evidence="1">
    <location>
        <begin position="336"/>
        <end position="358"/>
    </location>
</feature>
<dbReference type="InterPro" id="IPR010364">
    <property type="entry name" value="Uncharacterised_IM_CreD"/>
</dbReference>
<proteinExistence type="predicted"/>
<gene>
    <name evidence="2" type="primary">creD</name>
    <name evidence="2" type="ORF">METEAL_28840</name>
</gene>
<dbReference type="PANTHER" id="PTHR30092:SF0">
    <property type="entry name" value="INNER MEMBRANE PROTEIN CRED"/>
    <property type="match status" value="1"/>
</dbReference>
<dbReference type="EMBL" id="AP027080">
    <property type="protein sequence ID" value="BDU73710.1"/>
    <property type="molecule type" value="Genomic_DNA"/>
</dbReference>
<feature type="transmembrane region" description="Helical" evidence="1">
    <location>
        <begin position="388"/>
        <end position="406"/>
    </location>
</feature>
<organism evidence="2 3">
    <name type="scientific">Mesoterricola silvestris</name>
    <dbReference type="NCBI Taxonomy" id="2927979"/>
    <lineage>
        <taxon>Bacteria</taxon>
        <taxon>Pseudomonadati</taxon>
        <taxon>Acidobacteriota</taxon>
        <taxon>Holophagae</taxon>
        <taxon>Holophagales</taxon>
        <taxon>Holophagaceae</taxon>
        <taxon>Mesoterricola</taxon>
    </lineage>
</organism>
<dbReference type="KEGG" id="msil:METEAL_28840"/>
<name>A0AA48GSY1_9BACT</name>
<sequence length="429" mass="47348">MLIPLTMTQGLVEGRNQRQVETEAQVARLTAAPQTLMGPFLVIPYTSEVKRTKKNEKTGEWQDVWEEIQQERCLVPRELEMEGRVQIDARRRGLYKTQVYRVTGPLKGCFSLEGQAGMPAGRNLRYGVPYLAMGITDPRGILNRMTLQMEGRTYPFLPGTRRTLPATGIHALLPDLDLAHGSAFTFEMNLELMGTRSLQLAPVAEETRVSLKGAWPAPSFEGGFAPVERAWSKDGFSAQWRIPSLSRDLDTLLRGGADAKAQHFGVAFIDPVNIYLQSERAVKYGFLFVMLTFGAFLLREALRALPIHPVQYLLVGAALAIFFLLLLSLSEHLGFPWAYAVATASNLALLGTYLTGALRSRSEGLLFTGGLALLYAVLYGLLASEDNALLLGSVLLFALLGGLMLGTRRRDWRRSPEPAGSPLVPKDRG</sequence>
<evidence type="ECO:0000256" key="1">
    <source>
        <dbReference type="SAM" id="Phobius"/>
    </source>
</evidence>